<reference evidence="1 2" key="1">
    <citation type="submission" date="2018-04" db="EMBL/GenBank/DDBJ databases">
        <title>Draft genome sequence of Pseudomonas syringae pv. actinidiae biovar 3 strains isolated from kiwifruit in Kagawa prefecture.</title>
        <authorList>
            <person name="Tabuchi M."/>
            <person name="Saito M."/>
            <person name="Fujiwara S."/>
            <person name="Sasa N."/>
            <person name="Akimitsu K."/>
            <person name="Gomi K."/>
            <person name="Konishi-Sugita S."/>
            <person name="Hamano K."/>
            <person name="Kataoka I."/>
        </authorList>
    </citation>
    <scope>NUCLEOTIDE SEQUENCE [LARGE SCALE GENOMIC DNA]</scope>
    <source>
        <strain evidence="1 2">MAFF212211</strain>
    </source>
</reference>
<evidence type="ECO:0000313" key="2">
    <source>
        <dbReference type="Proteomes" id="UP000248291"/>
    </source>
</evidence>
<proteinExistence type="predicted"/>
<protein>
    <submittedName>
        <fullName evidence="1">tRNA A37 threonylcarbamoyladenosine synthetase subunit TsaC/SUA5/YrdC</fullName>
    </submittedName>
</protein>
<organism evidence="1 2">
    <name type="scientific">Pseudomonas syringae pv. actinidiae</name>
    <dbReference type="NCBI Taxonomy" id="103796"/>
    <lineage>
        <taxon>Bacteria</taxon>
        <taxon>Pseudomonadati</taxon>
        <taxon>Pseudomonadota</taxon>
        <taxon>Gammaproteobacteria</taxon>
        <taxon>Pseudomonadales</taxon>
        <taxon>Pseudomonadaceae</taxon>
        <taxon>Pseudomonas</taxon>
        <taxon>Pseudomonas syringae</taxon>
    </lineage>
</organism>
<comment type="caution">
    <text evidence="1">The sequence shown here is derived from an EMBL/GenBank/DDBJ whole genome shotgun (WGS) entry which is preliminary data.</text>
</comment>
<dbReference type="EMBL" id="BGKA01000020">
    <property type="protein sequence ID" value="GBH14708.1"/>
    <property type="molecule type" value="Genomic_DNA"/>
</dbReference>
<dbReference type="AlphaFoldDB" id="A0AAN4Q0W7"/>
<dbReference type="Proteomes" id="UP000248291">
    <property type="component" value="Unassembled WGS sequence"/>
</dbReference>
<sequence>MSACYSEVGEQTPVGLRQTLQRLCLRKCLMQGNMAVGTHPLFKLAEFIETIDRRHHLHTLVIQQQRSMSQHHRTRAALTLAPALGCSDHLAPFKIDVETPVTECACHLPQ</sequence>
<accession>A0AAN4Q0W7</accession>
<name>A0AAN4Q0W7_PSESF</name>
<evidence type="ECO:0000313" key="1">
    <source>
        <dbReference type="EMBL" id="GBH14708.1"/>
    </source>
</evidence>
<gene>
    <name evidence="1" type="ORF">KPSA3_00602</name>
</gene>